<reference evidence="4" key="1">
    <citation type="journal article" date="2019" name="Int. J. Syst. Evol. Microbiol.">
        <title>The Global Catalogue of Microorganisms (GCM) 10K type strain sequencing project: providing services to taxonomists for standard genome sequencing and annotation.</title>
        <authorList>
            <consortium name="The Broad Institute Genomics Platform"/>
            <consortium name="The Broad Institute Genome Sequencing Center for Infectious Disease"/>
            <person name="Wu L."/>
            <person name="Ma J."/>
        </authorList>
    </citation>
    <scope>NUCLEOTIDE SEQUENCE [LARGE SCALE GENOMIC DNA]</scope>
    <source>
        <strain evidence="4">CCUG 53519</strain>
    </source>
</reference>
<dbReference type="SUPFAM" id="SSF53955">
    <property type="entry name" value="Lysozyme-like"/>
    <property type="match status" value="1"/>
</dbReference>
<evidence type="ECO:0000313" key="3">
    <source>
        <dbReference type="EMBL" id="MFD1126747.1"/>
    </source>
</evidence>
<dbReference type="InterPro" id="IPR008258">
    <property type="entry name" value="Transglycosylase_SLT_dom_1"/>
</dbReference>
<feature type="compositionally biased region" description="Low complexity" evidence="1">
    <location>
        <begin position="94"/>
        <end position="108"/>
    </location>
</feature>
<gene>
    <name evidence="3" type="ORF">ACFQ3J_01005</name>
</gene>
<sequence length="254" mass="26868">MQIDPVGKSLWYDVSSSSGVNSKSADSLASTTASTPEFSEIWAEVKRDPSTDSQEDRSSNSSYLSTDGLLWINLRTGKVSGGPSDINSDRTVNSSSVSSSDLGISSSSPVKSSQLGRTAYDSMIQEASEKYGVPASLIKAVIDTESAFNSNAVSGAGAKGLMQLMDGTAAGLGVTNPFDPAQNIDAGTRYLSYQLERFDGQVKLALAAYNAGPGRVGQLQVSTDEQLMSVLHLLPKETQDYIAKIEKAEAVYRA</sequence>
<accession>A0ABW3PL62</accession>
<feature type="region of interest" description="Disordered" evidence="1">
    <location>
        <begin position="82"/>
        <end position="111"/>
    </location>
</feature>
<dbReference type="RefSeq" id="WP_091158573.1">
    <property type="nucleotide sequence ID" value="NZ_JBHTKX010000001.1"/>
</dbReference>
<evidence type="ECO:0000313" key="4">
    <source>
        <dbReference type="Proteomes" id="UP001597169"/>
    </source>
</evidence>
<dbReference type="PANTHER" id="PTHR37423:SF2">
    <property type="entry name" value="MEMBRANE-BOUND LYTIC MUREIN TRANSGLYCOSYLASE C"/>
    <property type="match status" value="1"/>
</dbReference>
<comment type="caution">
    <text evidence="3">The sequence shown here is derived from an EMBL/GenBank/DDBJ whole genome shotgun (WGS) entry which is preliminary data.</text>
</comment>
<evidence type="ECO:0000259" key="2">
    <source>
        <dbReference type="Pfam" id="PF01464"/>
    </source>
</evidence>
<name>A0ABW3PL62_9BACL</name>
<proteinExistence type="predicted"/>
<dbReference type="PANTHER" id="PTHR37423">
    <property type="entry name" value="SOLUBLE LYTIC MUREIN TRANSGLYCOSYLASE-RELATED"/>
    <property type="match status" value="1"/>
</dbReference>
<keyword evidence="4" id="KW-1185">Reference proteome</keyword>
<dbReference type="CDD" id="cd00254">
    <property type="entry name" value="LT-like"/>
    <property type="match status" value="1"/>
</dbReference>
<dbReference type="Proteomes" id="UP001597169">
    <property type="component" value="Unassembled WGS sequence"/>
</dbReference>
<feature type="compositionally biased region" description="Low complexity" evidence="1">
    <location>
        <begin position="15"/>
        <end position="35"/>
    </location>
</feature>
<evidence type="ECO:0000256" key="1">
    <source>
        <dbReference type="SAM" id="MobiDB-lite"/>
    </source>
</evidence>
<protein>
    <submittedName>
        <fullName evidence="3">Lytic transglycosylase domain-containing protein</fullName>
    </submittedName>
</protein>
<feature type="compositionally biased region" description="Basic and acidic residues" evidence="1">
    <location>
        <begin position="43"/>
        <end position="58"/>
    </location>
</feature>
<dbReference type="Gene3D" id="1.10.530.10">
    <property type="match status" value="1"/>
</dbReference>
<feature type="region of interest" description="Disordered" evidence="1">
    <location>
        <begin position="14"/>
        <end position="63"/>
    </location>
</feature>
<dbReference type="InterPro" id="IPR023346">
    <property type="entry name" value="Lysozyme-like_dom_sf"/>
</dbReference>
<feature type="domain" description="Transglycosylase SLT" evidence="2">
    <location>
        <begin position="123"/>
        <end position="222"/>
    </location>
</feature>
<dbReference type="EMBL" id="JBHTKX010000001">
    <property type="protein sequence ID" value="MFD1126747.1"/>
    <property type="molecule type" value="Genomic_DNA"/>
</dbReference>
<organism evidence="3 4">
    <name type="scientific">Paenibacillus provencensis</name>
    <dbReference type="NCBI Taxonomy" id="441151"/>
    <lineage>
        <taxon>Bacteria</taxon>
        <taxon>Bacillati</taxon>
        <taxon>Bacillota</taxon>
        <taxon>Bacilli</taxon>
        <taxon>Bacillales</taxon>
        <taxon>Paenibacillaceae</taxon>
        <taxon>Paenibacillus</taxon>
    </lineage>
</organism>
<dbReference type="Pfam" id="PF01464">
    <property type="entry name" value="SLT"/>
    <property type="match status" value="1"/>
</dbReference>